<name>A0A2Z6ZW45_9LAMI</name>
<organism evidence="3 4">
    <name type="scientific">Dorcoceras hygrometricum</name>
    <dbReference type="NCBI Taxonomy" id="472368"/>
    <lineage>
        <taxon>Eukaryota</taxon>
        <taxon>Viridiplantae</taxon>
        <taxon>Streptophyta</taxon>
        <taxon>Embryophyta</taxon>
        <taxon>Tracheophyta</taxon>
        <taxon>Spermatophyta</taxon>
        <taxon>Magnoliopsida</taxon>
        <taxon>eudicotyledons</taxon>
        <taxon>Gunneridae</taxon>
        <taxon>Pentapetalae</taxon>
        <taxon>asterids</taxon>
        <taxon>lamiids</taxon>
        <taxon>Lamiales</taxon>
        <taxon>Gesneriaceae</taxon>
        <taxon>Didymocarpoideae</taxon>
        <taxon>Trichosporeae</taxon>
        <taxon>Loxocarpinae</taxon>
        <taxon>Dorcoceras</taxon>
    </lineage>
</organism>
<sequence>MGLGRRSLICSLFFLLLLSFLLANGEFGSSGNGSDSTIDAAKIHADGSKLVPKNGDDQKQDTGDDIFGDGKRRVYSGANPLHNR</sequence>
<evidence type="ECO:0000313" key="3">
    <source>
        <dbReference type="EMBL" id="KZV06664.1"/>
    </source>
</evidence>
<evidence type="ECO:0000256" key="1">
    <source>
        <dbReference type="SAM" id="MobiDB-lite"/>
    </source>
</evidence>
<dbReference type="EMBL" id="KV068968">
    <property type="protein sequence ID" value="KZV06664.1"/>
    <property type="molecule type" value="Genomic_DNA"/>
</dbReference>
<accession>A0A2Z6ZW45</accession>
<dbReference type="AlphaFoldDB" id="A0A2Z6ZW45"/>
<dbReference type="OrthoDB" id="1750466at2759"/>
<reference evidence="3 4" key="1">
    <citation type="journal article" date="2015" name="Proc. Natl. Acad. Sci. U.S.A.">
        <title>The resurrection genome of Boea hygrometrica: A blueprint for survival of dehydration.</title>
        <authorList>
            <person name="Xiao L."/>
            <person name="Yang G."/>
            <person name="Zhang L."/>
            <person name="Yang X."/>
            <person name="Zhao S."/>
            <person name="Ji Z."/>
            <person name="Zhou Q."/>
            <person name="Hu M."/>
            <person name="Wang Y."/>
            <person name="Chen M."/>
            <person name="Xu Y."/>
            <person name="Jin H."/>
            <person name="Xiao X."/>
            <person name="Hu G."/>
            <person name="Bao F."/>
            <person name="Hu Y."/>
            <person name="Wan P."/>
            <person name="Li L."/>
            <person name="Deng X."/>
            <person name="Kuang T."/>
            <person name="Xiang C."/>
            <person name="Zhu J.K."/>
            <person name="Oliver M.J."/>
            <person name="He Y."/>
        </authorList>
    </citation>
    <scope>NUCLEOTIDE SEQUENCE [LARGE SCALE GENOMIC DNA]</scope>
    <source>
        <strain evidence="4">cv. XS01</strain>
    </source>
</reference>
<feature type="compositionally biased region" description="Basic and acidic residues" evidence="1">
    <location>
        <begin position="54"/>
        <end position="72"/>
    </location>
</feature>
<keyword evidence="4" id="KW-1185">Reference proteome</keyword>
<feature type="chain" id="PRO_5016244144" evidence="2">
    <location>
        <begin position="24"/>
        <end position="84"/>
    </location>
</feature>
<feature type="region of interest" description="Disordered" evidence="1">
    <location>
        <begin position="49"/>
        <end position="84"/>
    </location>
</feature>
<protein>
    <submittedName>
        <fullName evidence="3">Uncharacterized protein</fullName>
    </submittedName>
</protein>
<feature type="signal peptide" evidence="2">
    <location>
        <begin position="1"/>
        <end position="23"/>
    </location>
</feature>
<proteinExistence type="predicted"/>
<dbReference type="Proteomes" id="UP000250235">
    <property type="component" value="Unassembled WGS sequence"/>
</dbReference>
<keyword evidence="2" id="KW-0732">Signal</keyword>
<evidence type="ECO:0000256" key="2">
    <source>
        <dbReference type="SAM" id="SignalP"/>
    </source>
</evidence>
<evidence type="ECO:0000313" key="4">
    <source>
        <dbReference type="Proteomes" id="UP000250235"/>
    </source>
</evidence>
<gene>
    <name evidence="3" type="ORF">F511_45856</name>
</gene>